<dbReference type="AlphaFoldDB" id="A0A1M6HZ34"/>
<reference evidence="6" key="1">
    <citation type="submission" date="2016-11" db="EMBL/GenBank/DDBJ databases">
        <authorList>
            <person name="Varghese N."/>
            <person name="Submissions S."/>
        </authorList>
    </citation>
    <scope>NUCLEOTIDE SEQUENCE [LARGE SCALE GENOMIC DNA]</scope>
    <source>
        <strain evidence="6">DSM 17957</strain>
    </source>
</reference>
<dbReference type="STRING" id="1121919.SAMN02745975_01676"/>
<dbReference type="Pfam" id="PF13379">
    <property type="entry name" value="NMT1_2"/>
    <property type="match status" value="1"/>
</dbReference>
<dbReference type="PROSITE" id="PS51257">
    <property type="entry name" value="PROKAR_LIPOPROTEIN"/>
    <property type="match status" value="1"/>
</dbReference>
<evidence type="ECO:0000256" key="3">
    <source>
        <dbReference type="ARBA" id="ARBA00022729"/>
    </source>
</evidence>
<feature type="signal peptide" evidence="4">
    <location>
        <begin position="1"/>
        <end position="24"/>
    </location>
</feature>
<name>A0A1M6HZ34_9FIRM</name>
<dbReference type="PANTHER" id="PTHR30024">
    <property type="entry name" value="ALIPHATIC SULFONATES-BINDING PROTEIN-RELATED"/>
    <property type="match status" value="1"/>
</dbReference>
<evidence type="ECO:0000256" key="1">
    <source>
        <dbReference type="ARBA" id="ARBA00004418"/>
    </source>
</evidence>
<dbReference type="OrthoDB" id="9815602at2"/>
<dbReference type="Proteomes" id="UP000184536">
    <property type="component" value="Unassembled WGS sequence"/>
</dbReference>
<keyword evidence="6" id="KW-1185">Reference proteome</keyword>
<evidence type="ECO:0000313" key="6">
    <source>
        <dbReference type="Proteomes" id="UP000184536"/>
    </source>
</evidence>
<dbReference type="RefSeq" id="WP_110940847.1">
    <property type="nucleotide sequence ID" value="NZ_FQZV01000019.1"/>
</dbReference>
<sequence length="318" mass="34621">MLKFKKVFAILIASLLLLSLSACSSPKETPTSQRPKQTLNIGAISSVDVIPIIIAAEKGYFEKEGVGVNFQPFKSAKDRDAAFQGGNLDGIICDMVAVSLYQNADFDVKITGVTDGDFMLIANPSAGIKTMNDLIGKSIAISEKTCIEYMLDKILEKNGMESKDVQKSMVPPIPTRLEMLRNNKVDGALLPEPFATLAIQDGGILLGSANEEGFYPSVTAFTQQAINTKANEIKAFYRAYNEAVDYINNTPIAAYEDTIIKTVGYPEDMKGKITLPGFRKNELPSAEEIQSVIDWAAINGLVQKTLNPQNLLNDIGIQ</sequence>
<gene>
    <name evidence="5" type="ORF">SAMN02745975_01676</name>
</gene>
<dbReference type="Gene3D" id="3.40.190.10">
    <property type="entry name" value="Periplasmic binding protein-like II"/>
    <property type="match status" value="2"/>
</dbReference>
<dbReference type="SUPFAM" id="SSF53850">
    <property type="entry name" value="Periplasmic binding protein-like II"/>
    <property type="match status" value="1"/>
</dbReference>
<accession>A0A1M6HZ34</accession>
<proteinExistence type="inferred from homology"/>
<dbReference type="GO" id="GO:0042597">
    <property type="term" value="C:periplasmic space"/>
    <property type="evidence" value="ECO:0007669"/>
    <property type="project" value="UniProtKB-SubCell"/>
</dbReference>
<evidence type="ECO:0000256" key="4">
    <source>
        <dbReference type="SAM" id="SignalP"/>
    </source>
</evidence>
<protein>
    <submittedName>
        <fullName evidence="5">NitT/TauT family transport system substrate-binding protein</fullName>
    </submittedName>
</protein>
<dbReference type="PANTHER" id="PTHR30024:SF47">
    <property type="entry name" value="TAURINE-BINDING PERIPLASMIC PROTEIN"/>
    <property type="match status" value="1"/>
</dbReference>
<evidence type="ECO:0000256" key="2">
    <source>
        <dbReference type="ARBA" id="ARBA00010742"/>
    </source>
</evidence>
<comment type="similarity">
    <text evidence="2">Belongs to the bacterial solute-binding protein SsuA/TauA family.</text>
</comment>
<keyword evidence="3 4" id="KW-0732">Signal</keyword>
<comment type="subcellular location">
    <subcellularLocation>
        <location evidence="1">Periplasm</location>
    </subcellularLocation>
</comment>
<organism evidence="5 6">
    <name type="scientific">Geosporobacter subterraneus DSM 17957</name>
    <dbReference type="NCBI Taxonomy" id="1121919"/>
    <lineage>
        <taxon>Bacteria</taxon>
        <taxon>Bacillati</taxon>
        <taxon>Bacillota</taxon>
        <taxon>Clostridia</taxon>
        <taxon>Peptostreptococcales</taxon>
        <taxon>Thermotaleaceae</taxon>
        <taxon>Geosporobacter</taxon>
    </lineage>
</organism>
<dbReference type="EMBL" id="FQZV01000019">
    <property type="protein sequence ID" value="SHJ27427.1"/>
    <property type="molecule type" value="Genomic_DNA"/>
</dbReference>
<evidence type="ECO:0000313" key="5">
    <source>
        <dbReference type="EMBL" id="SHJ27427.1"/>
    </source>
</evidence>
<feature type="chain" id="PRO_5012070580" evidence="4">
    <location>
        <begin position="25"/>
        <end position="318"/>
    </location>
</feature>